<protein>
    <submittedName>
        <fullName evidence="3">DDE family transposase</fullName>
    </submittedName>
</protein>
<proteinExistence type="predicted"/>
<gene>
    <name evidence="3" type="ORF">BDD21_2947</name>
</gene>
<sequence length="108" mass="12201">MLPTESRRLEEQLKGEVEELMPLAERLADDPPAPQGQPTPAEATAYRLRTRDGKARYAKRKATVETVFGIKQVQGFRQFLLRGLRAVQGEWALVCLGWNLKRLIALKG</sequence>
<dbReference type="InterPro" id="IPR025668">
    <property type="entry name" value="Tnp_DDE_dom"/>
</dbReference>
<dbReference type="Pfam" id="PF13751">
    <property type="entry name" value="DDE_Tnp_1_6"/>
    <property type="match status" value="1"/>
</dbReference>
<reference evidence="3 4" key="1">
    <citation type="submission" date="2018-10" db="EMBL/GenBank/DDBJ databases">
        <title>Genomic Encyclopedia of Archaeal and Bacterial Type Strains, Phase II (KMG-II): from individual species to whole genera.</title>
        <authorList>
            <person name="Goeker M."/>
        </authorList>
    </citation>
    <scope>NUCLEOTIDE SEQUENCE [LARGE SCALE GENOMIC DNA]</scope>
    <source>
        <strain evidence="3 4">DSM 235</strain>
    </source>
</reference>
<dbReference type="Proteomes" id="UP000274556">
    <property type="component" value="Unassembled WGS sequence"/>
</dbReference>
<organism evidence="3 4">
    <name type="scientific">Thiocapsa rosea</name>
    <dbReference type="NCBI Taxonomy" id="69360"/>
    <lineage>
        <taxon>Bacteria</taxon>
        <taxon>Pseudomonadati</taxon>
        <taxon>Pseudomonadota</taxon>
        <taxon>Gammaproteobacteria</taxon>
        <taxon>Chromatiales</taxon>
        <taxon>Chromatiaceae</taxon>
        <taxon>Thiocapsa</taxon>
    </lineage>
</organism>
<evidence type="ECO:0000256" key="1">
    <source>
        <dbReference type="SAM" id="MobiDB-lite"/>
    </source>
</evidence>
<comment type="caution">
    <text evidence="3">The sequence shown here is derived from an EMBL/GenBank/DDBJ whole genome shotgun (WGS) entry which is preliminary data.</text>
</comment>
<feature type="region of interest" description="Disordered" evidence="1">
    <location>
        <begin position="24"/>
        <end position="47"/>
    </location>
</feature>
<evidence type="ECO:0000259" key="2">
    <source>
        <dbReference type="Pfam" id="PF13751"/>
    </source>
</evidence>
<dbReference type="AlphaFoldDB" id="A0A495VCE7"/>
<feature type="domain" description="Transposase DDE" evidence="2">
    <location>
        <begin position="42"/>
        <end position="104"/>
    </location>
</feature>
<accession>A0A495VCE7</accession>
<keyword evidence="4" id="KW-1185">Reference proteome</keyword>
<evidence type="ECO:0000313" key="4">
    <source>
        <dbReference type="Proteomes" id="UP000274556"/>
    </source>
</evidence>
<dbReference type="EMBL" id="RBXL01000001">
    <property type="protein sequence ID" value="RKT45488.1"/>
    <property type="molecule type" value="Genomic_DNA"/>
</dbReference>
<evidence type="ECO:0000313" key="3">
    <source>
        <dbReference type="EMBL" id="RKT45488.1"/>
    </source>
</evidence>
<name>A0A495VCE7_9GAMM</name>